<sequence>MGDSRAWAAGGALRSGVREWASPYEEPEQRPRRPRPSQHRSSAELETESHEVRLGRSLREREDVRRAPGGPRCRWGAFPEMARRASQRASSDGVPWAQGGSLGHQGPAARIRRGRGTARMEPTAAVEIGRGRGTLRRSSPRRTSGPHVGLQCQRLREPPACGPAGAGLGPKTSTVEPALCFGPAAPWTFADRAAVREPLSVQVSAAEPRWTPWEAVLFPRRPDLPSCRDAATERAAAPRARHQSGTTARSERRRPTGSPSATATGGSIEPGETLDLSPASSVVQGIGGRKRDVNGGAAMAVARSSAAHPPLSPAASPVYAGRFSIARRRARPRVDGSGVPPSARGRSARGRQPLRDALERLVRAAGPPRSCPDGLALHRSTLDRRLRRLERMWTDDGPREPAFRRRSALGHKRQVRRASPAWSAHHVMAAIHQAEAARLRPGVPLKRSEPASLSSRGAIRGAQVGGLVDPSRCSRRRYDDGPPSRHSRGGTGNALAAAA</sequence>
<proteinExistence type="predicted"/>
<name>A0AC60PBL7_IXOPE</name>
<gene>
    <name evidence="1" type="ORF">HPB47_006010</name>
</gene>
<dbReference type="Proteomes" id="UP000805193">
    <property type="component" value="Unassembled WGS sequence"/>
</dbReference>
<keyword evidence="2" id="KW-1185">Reference proteome</keyword>
<organism evidence="1 2">
    <name type="scientific">Ixodes persulcatus</name>
    <name type="common">Taiga tick</name>
    <dbReference type="NCBI Taxonomy" id="34615"/>
    <lineage>
        <taxon>Eukaryota</taxon>
        <taxon>Metazoa</taxon>
        <taxon>Ecdysozoa</taxon>
        <taxon>Arthropoda</taxon>
        <taxon>Chelicerata</taxon>
        <taxon>Arachnida</taxon>
        <taxon>Acari</taxon>
        <taxon>Parasitiformes</taxon>
        <taxon>Ixodida</taxon>
        <taxon>Ixodoidea</taxon>
        <taxon>Ixodidae</taxon>
        <taxon>Ixodinae</taxon>
        <taxon>Ixodes</taxon>
    </lineage>
</organism>
<evidence type="ECO:0000313" key="2">
    <source>
        <dbReference type="Proteomes" id="UP000805193"/>
    </source>
</evidence>
<reference evidence="1 2" key="1">
    <citation type="journal article" date="2020" name="Cell">
        <title>Large-Scale Comparative Analyses of Tick Genomes Elucidate Their Genetic Diversity and Vector Capacities.</title>
        <authorList>
            <consortium name="Tick Genome and Microbiome Consortium (TIGMIC)"/>
            <person name="Jia N."/>
            <person name="Wang J."/>
            <person name="Shi W."/>
            <person name="Du L."/>
            <person name="Sun Y."/>
            <person name="Zhan W."/>
            <person name="Jiang J.F."/>
            <person name="Wang Q."/>
            <person name="Zhang B."/>
            <person name="Ji P."/>
            <person name="Bell-Sakyi L."/>
            <person name="Cui X.M."/>
            <person name="Yuan T.T."/>
            <person name="Jiang B.G."/>
            <person name="Yang W.F."/>
            <person name="Lam T.T."/>
            <person name="Chang Q.C."/>
            <person name="Ding S.J."/>
            <person name="Wang X.J."/>
            <person name="Zhu J.G."/>
            <person name="Ruan X.D."/>
            <person name="Zhao L."/>
            <person name="Wei J.T."/>
            <person name="Ye R.Z."/>
            <person name="Que T.C."/>
            <person name="Du C.H."/>
            <person name="Zhou Y.H."/>
            <person name="Cheng J.X."/>
            <person name="Dai P.F."/>
            <person name="Guo W.B."/>
            <person name="Han X.H."/>
            <person name="Huang E.J."/>
            <person name="Li L.F."/>
            <person name="Wei W."/>
            <person name="Gao Y.C."/>
            <person name="Liu J.Z."/>
            <person name="Shao H.Z."/>
            <person name="Wang X."/>
            <person name="Wang C.C."/>
            <person name="Yang T.C."/>
            <person name="Huo Q.B."/>
            <person name="Li W."/>
            <person name="Chen H.Y."/>
            <person name="Chen S.E."/>
            <person name="Zhou L.G."/>
            <person name="Ni X.B."/>
            <person name="Tian J.H."/>
            <person name="Sheng Y."/>
            <person name="Liu T."/>
            <person name="Pan Y.S."/>
            <person name="Xia L.Y."/>
            <person name="Li J."/>
            <person name="Zhao F."/>
            <person name="Cao W.C."/>
        </authorList>
    </citation>
    <scope>NUCLEOTIDE SEQUENCE [LARGE SCALE GENOMIC DNA]</scope>
    <source>
        <strain evidence="1">Iper-2018</strain>
    </source>
</reference>
<protein>
    <submittedName>
        <fullName evidence="1">Uncharacterized protein</fullName>
    </submittedName>
</protein>
<comment type="caution">
    <text evidence="1">The sequence shown here is derived from an EMBL/GenBank/DDBJ whole genome shotgun (WGS) entry which is preliminary data.</text>
</comment>
<evidence type="ECO:0000313" key="1">
    <source>
        <dbReference type="EMBL" id="KAG0416912.1"/>
    </source>
</evidence>
<dbReference type="EMBL" id="JABSTQ010010904">
    <property type="protein sequence ID" value="KAG0416912.1"/>
    <property type="molecule type" value="Genomic_DNA"/>
</dbReference>
<accession>A0AC60PBL7</accession>